<dbReference type="GO" id="GO:0003729">
    <property type="term" value="F:mRNA binding"/>
    <property type="evidence" value="ECO:0007669"/>
    <property type="project" value="TreeGrafter"/>
</dbReference>
<evidence type="ECO:0000256" key="1">
    <source>
        <dbReference type="PROSITE-ProRule" id="PRU00221"/>
    </source>
</evidence>
<evidence type="ECO:0000313" key="4">
    <source>
        <dbReference type="Proteomes" id="UP001212997"/>
    </source>
</evidence>
<comment type="caution">
    <text evidence="3">The sequence shown here is derived from an EMBL/GenBank/DDBJ whole genome shotgun (WGS) entry which is preliminary data.</text>
</comment>
<dbReference type="InterPro" id="IPR032847">
    <property type="entry name" value="PRPF17"/>
</dbReference>
<name>A0AAD5US53_9APHY</name>
<dbReference type="InterPro" id="IPR015943">
    <property type="entry name" value="WD40/YVTN_repeat-like_dom_sf"/>
</dbReference>
<sequence length="575" mass="64323">MSLVAGYSSDEDNGPASPTNDAFGLSNIPLSKKMRVDEASSSLQTIQAAPDVLAEDPLKQTSLVTRPTDTRMNVNIPYADMMLPLQGPEDPFSDRNRFLNQNALSGHVEEQAMTEHAFRQQHLTHSILGYSANPSVDPNAPAILGSLEKAQANNFATVDSLKARKGEKKALKRKRKAKGDLEIVDGEGAYEGPWADWQQPAEPENALPEEEEAEEEVESEPEEAVQTKKAKPKRGAPGLESSVFHGKSMTDYQGRTYMSPPISEAPQLHAEAGSQETFIPKTCIHTWTGHTQGLWDVYTHGNCLRTFHGHMKHVKDLTFSNDGRRFLSCGYDRQMKLWDTETGQCIKRFSNGKIPYVVRFHPDEDKQHIFLAGMSDKKIIQYDMNSGEITQEYDQHLGPVNTITFVDENRRFVTTSDDKTIRAWDFDIPVVIKYIAEPHMHSMPAVTVHPNRYACQVGFSPDGKWISSGDGEGNVVFWEWKSGRIKSRLKAHSKVVIAHEWLPHESSKVITASWDGLIKLWVCSISPSCLMLVCFCEMGANIIIPFSLSPVPLFGMVISRIDDDAYRIVSYGILE</sequence>
<feature type="repeat" description="WD" evidence="1">
    <location>
        <begin position="489"/>
        <end position="521"/>
    </location>
</feature>
<dbReference type="PROSITE" id="PS50082">
    <property type="entry name" value="WD_REPEATS_2"/>
    <property type="match status" value="3"/>
</dbReference>
<dbReference type="Gene3D" id="2.130.10.10">
    <property type="entry name" value="YVTN repeat-like/Quinoprotein amine dehydrogenase"/>
    <property type="match status" value="1"/>
</dbReference>
<feature type="region of interest" description="Disordered" evidence="2">
    <location>
        <begin position="1"/>
        <end position="24"/>
    </location>
</feature>
<reference evidence="3" key="1">
    <citation type="submission" date="2022-07" db="EMBL/GenBank/DDBJ databases">
        <title>Genome Sequence of Physisporinus lineatus.</title>
        <authorList>
            <person name="Buettner E."/>
        </authorList>
    </citation>
    <scope>NUCLEOTIDE SEQUENCE</scope>
    <source>
        <strain evidence="3">VT162</strain>
    </source>
</reference>
<dbReference type="AlphaFoldDB" id="A0AAD5US53"/>
<dbReference type="PROSITE" id="PS50294">
    <property type="entry name" value="WD_REPEATS_REGION"/>
    <property type="match status" value="2"/>
</dbReference>
<proteinExistence type="predicted"/>
<gene>
    <name evidence="3" type="ORF">NLI96_g11289</name>
</gene>
<dbReference type="InterPro" id="IPR036322">
    <property type="entry name" value="WD40_repeat_dom_sf"/>
</dbReference>
<keyword evidence="4" id="KW-1185">Reference proteome</keyword>
<dbReference type="SUPFAM" id="SSF50978">
    <property type="entry name" value="WD40 repeat-like"/>
    <property type="match status" value="1"/>
</dbReference>
<dbReference type="PANTHER" id="PTHR43979:SF1">
    <property type="entry name" value="PRE-MRNA-PROCESSING FACTOR 17"/>
    <property type="match status" value="1"/>
</dbReference>
<feature type="repeat" description="WD" evidence="1">
    <location>
        <begin position="393"/>
        <end position="427"/>
    </location>
</feature>
<organism evidence="3 4">
    <name type="scientific">Meripilus lineatus</name>
    <dbReference type="NCBI Taxonomy" id="2056292"/>
    <lineage>
        <taxon>Eukaryota</taxon>
        <taxon>Fungi</taxon>
        <taxon>Dikarya</taxon>
        <taxon>Basidiomycota</taxon>
        <taxon>Agaricomycotina</taxon>
        <taxon>Agaricomycetes</taxon>
        <taxon>Polyporales</taxon>
        <taxon>Meripilaceae</taxon>
        <taxon>Meripilus</taxon>
    </lineage>
</organism>
<keyword evidence="1" id="KW-0853">WD repeat</keyword>
<dbReference type="InterPro" id="IPR001680">
    <property type="entry name" value="WD40_rpt"/>
</dbReference>
<dbReference type="GO" id="GO:0071013">
    <property type="term" value="C:catalytic step 2 spliceosome"/>
    <property type="evidence" value="ECO:0007669"/>
    <property type="project" value="InterPro"/>
</dbReference>
<evidence type="ECO:0000313" key="3">
    <source>
        <dbReference type="EMBL" id="KAJ3476255.1"/>
    </source>
</evidence>
<dbReference type="PANTHER" id="PTHR43979">
    <property type="entry name" value="PRE-MRNA-PROCESSING FACTOR 17"/>
    <property type="match status" value="1"/>
</dbReference>
<feature type="region of interest" description="Disordered" evidence="2">
    <location>
        <begin position="189"/>
        <end position="244"/>
    </location>
</feature>
<dbReference type="Pfam" id="PF00400">
    <property type="entry name" value="WD40"/>
    <property type="match status" value="4"/>
</dbReference>
<protein>
    <recommendedName>
        <fullName evidence="5">Pre-mRNA splicing factor</fullName>
    </recommendedName>
</protein>
<feature type="repeat" description="WD" evidence="1">
    <location>
        <begin position="307"/>
        <end position="348"/>
    </location>
</feature>
<dbReference type="EMBL" id="JANAWD010000732">
    <property type="protein sequence ID" value="KAJ3476255.1"/>
    <property type="molecule type" value="Genomic_DNA"/>
</dbReference>
<dbReference type="GO" id="GO:0000398">
    <property type="term" value="P:mRNA splicing, via spliceosome"/>
    <property type="evidence" value="ECO:0007669"/>
    <property type="project" value="InterPro"/>
</dbReference>
<dbReference type="SMART" id="SM00320">
    <property type="entry name" value="WD40"/>
    <property type="match status" value="5"/>
</dbReference>
<dbReference type="CDD" id="cd00200">
    <property type="entry name" value="WD40"/>
    <property type="match status" value="1"/>
</dbReference>
<evidence type="ECO:0000256" key="2">
    <source>
        <dbReference type="SAM" id="MobiDB-lite"/>
    </source>
</evidence>
<evidence type="ECO:0008006" key="5">
    <source>
        <dbReference type="Google" id="ProtNLM"/>
    </source>
</evidence>
<accession>A0AAD5US53</accession>
<dbReference type="Proteomes" id="UP001212997">
    <property type="component" value="Unassembled WGS sequence"/>
</dbReference>
<feature type="compositionally biased region" description="Acidic residues" evidence="2">
    <location>
        <begin position="207"/>
        <end position="223"/>
    </location>
</feature>